<evidence type="ECO:0000256" key="1">
    <source>
        <dbReference type="SAM" id="Phobius"/>
    </source>
</evidence>
<dbReference type="EMBL" id="JAEPQZ010000009">
    <property type="protein sequence ID" value="KAG2177184.1"/>
    <property type="molecule type" value="Genomic_DNA"/>
</dbReference>
<proteinExistence type="predicted"/>
<sequence length="44" mass="5067">NKDTPWFRHEIVIYPWPASVLCHLAVTSRTAVIMLFITDARLAL</sequence>
<keyword evidence="3" id="KW-1185">Reference proteome</keyword>
<comment type="caution">
    <text evidence="2">The sequence shown here is derived from an EMBL/GenBank/DDBJ whole genome shotgun (WGS) entry which is preliminary data.</text>
</comment>
<keyword evidence="1" id="KW-0472">Membrane</keyword>
<reference evidence="2" key="1">
    <citation type="submission" date="2020-12" db="EMBL/GenBank/DDBJ databases">
        <title>Metabolic potential, ecology and presence of endohyphal bacteria is reflected in genomic diversity of Mucoromycotina.</title>
        <authorList>
            <person name="Muszewska A."/>
            <person name="Okrasinska A."/>
            <person name="Steczkiewicz K."/>
            <person name="Drgas O."/>
            <person name="Orlowska M."/>
            <person name="Perlinska-Lenart U."/>
            <person name="Aleksandrzak-Piekarczyk T."/>
            <person name="Szatraj K."/>
            <person name="Zielenkiewicz U."/>
            <person name="Pilsyk S."/>
            <person name="Malc E."/>
            <person name="Mieczkowski P."/>
            <person name="Kruszewska J.S."/>
            <person name="Biernat P."/>
            <person name="Pawlowska J."/>
        </authorList>
    </citation>
    <scope>NUCLEOTIDE SEQUENCE</scope>
    <source>
        <strain evidence="2">WA0000067209</strain>
    </source>
</reference>
<dbReference type="Proteomes" id="UP000654370">
    <property type="component" value="Unassembled WGS sequence"/>
</dbReference>
<feature type="transmembrane region" description="Helical" evidence="1">
    <location>
        <begin position="12"/>
        <end position="37"/>
    </location>
</feature>
<feature type="non-terminal residue" evidence="2">
    <location>
        <position position="1"/>
    </location>
</feature>
<evidence type="ECO:0000313" key="3">
    <source>
        <dbReference type="Proteomes" id="UP000654370"/>
    </source>
</evidence>
<keyword evidence="1" id="KW-1133">Transmembrane helix</keyword>
<keyword evidence="1" id="KW-0812">Transmembrane</keyword>
<accession>A0A8H7PPH8</accession>
<organism evidence="2 3">
    <name type="scientific">Mortierella isabellina</name>
    <name type="common">Filamentous fungus</name>
    <name type="synonym">Umbelopsis isabellina</name>
    <dbReference type="NCBI Taxonomy" id="91625"/>
    <lineage>
        <taxon>Eukaryota</taxon>
        <taxon>Fungi</taxon>
        <taxon>Fungi incertae sedis</taxon>
        <taxon>Mucoromycota</taxon>
        <taxon>Mucoromycotina</taxon>
        <taxon>Umbelopsidomycetes</taxon>
        <taxon>Umbelopsidales</taxon>
        <taxon>Umbelopsidaceae</taxon>
        <taxon>Umbelopsis</taxon>
    </lineage>
</organism>
<gene>
    <name evidence="2" type="ORF">INT43_007841</name>
</gene>
<dbReference type="AlphaFoldDB" id="A0A8H7PPH8"/>
<name>A0A8H7PPH8_MORIS</name>
<protein>
    <submittedName>
        <fullName evidence="2">Uncharacterized protein</fullName>
    </submittedName>
</protein>
<evidence type="ECO:0000313" key="2">
    <source>
        <dbReference type="EMBL" id="KAG2177184.1"/>
    </source>
</evidence>